<dbReference type="STRING" id="451379.A0A0N5B150"/>
<dbReference type="SUPFAM" id="SSF48371">
    <property type="entry name" value="ARM repeat"/>
    <property type="match status" value="1"/>
</dbReference>
<sequence>MFDVLYTKLSEQANSEDAAVLKNLLSVLGLVLRSQPASVWQHNSTKAVLVSVATFCTHEKPWVRTMSRRVLRGILTDPVSSYDNGVHPSAGPVGEYAVGQLQKCTGNVDPTIPTRILCMIEGVMHKMPGNIFKQLAETILGFLVGRNGQLKCSACQCLYRTLQHQPSDTVLPIEVNSQLILALRDFAPSKTEIAVTAYWIQALGEAHVCLTVKDSLKCIQLLPKTLEILIGLFDIGNKGLAEIVSGVVSRIVERCIQSHGATATICMNLLDKSLNLQTVGVWRYVLRTDMKVFEECGKVIDKSAFANALGTLSKLRESTDRTCKGDLDLAIGAAVRYVGLEAVLSALPLGIDPEVPSTVLDFKKSWIMPILRVNINKASLAIFLHYFLPLAMKLHKKAATLDSISAKVYNTIQKQIWELLPSFLNSTTDFESFFPELAPILGAALPERPDLLLIILSSLRSALRFALLPDAPDTRINLMQRFAKNYFPILFNLYTCDTTKMGESIETLEEKGSHGAILETIRYYVELAPTDLLARYANTAIEKAHDTGSSIQKKAYVLDLLGAMVKSADLVTVRRSFTAVHDWFSGGDQKFQKKAFRVLEVIYKRYGDPKLKEFFTEFSEEIDSIISQELSAVVCSARAPFLSVLQMRVSSFENFDELNVFCQRILQSVVLCMDKSQNIHTRSNAVKCLLEICQRLIFLGANEERTPSTILCPIFDIVYTMSTPSSEADSGEMSLKISRSTMVAMNVLVQKYVRIMNATSISKMVAHACSWIGDKRPPVRVLVIRMLRVLLKKLPDYTIHQFRELIISAVFDGQQATDVTQKVRKANKLLLEVLVERLSYEVLAKSTTKVEWLKQLKAIEKLRRRKQYRFTDNGQLEVDDDDSEVASTSAITSRTATADTVLDMLEDSDKENSGSEAGSVDGDDRRSRAGHSRVGSMWLKADDDDEVLDLLDKDTVVSHVVTTKPFRPDRHVEEGTAKKNESFALTKDGRLIIDDFDELAKRGKKRRRDGDLFDLGEDEDSDKKSKPNSRVNDAGDSDEDEVSDDEDFQKARSIFLYFCLTSKKYKPGGGGIHRDTTATGFGSKVGRLKTTRLRKAGGDAKKKGAKYEPYAYLPLHGRKGQKNKVLVSSKRVKKSSKRRQMS</sequence>
<dbReference type="InterPro" id="IPR011989">
    <property type="entry name" value="ARM-like"/>
</dbReference>
<dbReference type="WBParaSite" id="SMUV_0001100201-mRNA-1">
    <property type="protein sequence ID" value="SMUV_0001100201-mRNA-1"/>
    <property type="gene ID" value="SMUV_0001100201"/>
</dbReference>
<accession>A0A0N5B150</accession>
<evidence type="ECO:0000256" key="1">
    <source>
        <dbReference type="ARBA" id="ARBA00007690"/>
    </source>
</evidence>
<feature type="domain" description="RRP12 HEAT" evidence="3">
    <location>
        <begin position="254"/>
        <end position="495"/>
    </location>
</feature>
<feature type="region of interest" description="Disordered" evidence="2">
    <location>
        <begin position="1010"/>
        <end position="1046"/>
    </location>
</feature>
<name>A0A0N5B150_9BILA</name>
<reference evidence="5" key="1">
    <citation type="submission" date="2017-02" db="UniProtKB">
        <authorList>
            <consortium name="WormBaseParasite"/>
        </authorList>
    </citation>
    <scope>IDENTIFICATION</scope>
</reference>
<feature type="compositionally biased region" description="Basic residues" evidence="2">
    <location>
        <begin position="1130"/>
        <end position="1142"/>
    </location>
</feature>
<feature type="region of interest" description="Disordered" evidence="2">
    <location>
        <begin position="906"/>
        <end position="933"/>
    </location>
</feature>
<evidence type="ECO:0000313" key="5">
    <source>
        <dbReference type="WBParaSite" id="SMUV_0001100201-mRNA-1"/>
    </source>
</evidence>
<dbReference type="GO" id="GO:0005634">
    <property type="term" value="C:nucleus"/>
    <property type="evidence" value="ECO:0007669"/>
    <property type="project" value="UniProtKB-SubCell"/>
</dbReference>
<dbReference type="InterPro" id="IPR012978">
    <property type="entry name" value="HEAT_RRP12"/>
</dbReference>
<dbReference type="Gene3D" id="1.25.10.10">
    <property type="entry name" value="Leucine-rich Repeat Variant"/>
    <property type="match status" value="1"/>
</dbReference>
<dbReference type="InterPro" id="IPR052087">
    <property type="entry name" value="RRP12"/>
</dbReference>
<comment type="similarity">
    <text evidence="1">Belongs to the RRP12 family.</text>
</comment>
<dbReference type="PANTHER" id="PTHR48287">
    <property type="entry name" value="ARM REPEAT SUPERFAMILY PROTEIN"/>
    <property type="match status" value="1"/>
</dbReference>
<evidence type="ECO:0000256" key="2">
    <source>
        <dbReference type="SAM" id="MobiDB-lite"/>
    </source>
</evidence>
<dbReference type="InterPro" id="IPR016024">
    <property type="entry name" value="ARM-type_fold"/>
</dbReference>
<evidence type="ECO:0000313" key="4">
    <source>
        <dbReference type="Proteomes" id="UP000046393"/>
    </source>
</evidence>
<protein>
    <submittedName>
        <fullName evidence="5">NUC173 domain-containing protein</fullName>
    </submittedName>
</protein>
<organism evidence="4 5">
    <name type="scientific">Syphacia muris</name>
    <dbReference type="NCBI Taxonomy" id="451379"/>
    <lineage>
        <taxon>Eukaryota</taxon>
        <taxon>Metazoa</taxon>
        <taxon>Ecdysozoa</taxon>
        <taxon>Nematoda</taxon>
        <taxon>Chromadorea</taxon>
        <taxon>Rhabditida</taxon>
        <taxon>Spirurina</taxon>
        <taxon>Oxyuridomorpha</taxon>
        <taxon>Oxyuroidea</taxon>
        <taxon>Oxyuridae</taxon>
        <taxon>Syphacia</taxon>
    </lineage>
</organism>
<feature type="region of interest" description="Disordered" evidence="2">
    <location>
        <begin position="1118"/>
        <end position="1142"/>
    </location>
</feature>
<feature type="compositionally biased region" description="Acidic residues" evidence="2">
    <location>
        <begin position="1035"/>
        <end position="1046"/>
    </location>
</feature>
<evidence type="ECO:0000259" key="3">
    <source>
        <dbReference type="Pfam" id="PF08161"/>
    </source>
</evidence>
<keyword evidence="4" id="KW-1185">Reference proteome</keyword>
<proteinExistence type="inferred from homology"/>
<dbReference type="Pfam" id="PF08161">
    <property type="entry name" value="RRP12_HEAT"/>
    <property type="match status" value="1"/>
</dbReference>
<dbReference type="Proteomes" id="UP000046393">
    <property type="component" value="Unplaced"/>
</dbReference>
<dbReference type="AlphaFoldDB" id="A0A0N5B150"/>
<dbReference type="PANTHER" id="PTHR48287:SF1">
    <property type="entry name" value="ARM REPEAT SUPERFAMILY PROTEIN"/>
    <property type="match status" value="1"/>
</dbReference>